<feature type="signal peptide" evidence="1">
    <location>
        <begin position="1"/>
        <end position="27"/>
    </location>
</feature>
<gene>
    <name evidence="2" type="ordered locus">Tcur_3223</name>
</gene>
<evidence type="ECO:0008006" key="4">
    <source>
        <dbReference type="Google" id="ProtNLM"/>
    </source>
</evidence>
<evidence type="ECO:0000313" key="3">
    <source>
        <dbReference type="Proteomes" id="UP000001918"/>
    </source>
</evidence>
<accession>D1A9S6</accession>
<evidence type="ECO:0000313" key="2">
    <source>
        <dbReference type="EMBL" id="ACY98762.1"/>
    </source>
</evidence>
<keyword evidence="1" id="KW-0732">Signal</keyword>
<evidence type="ECO:0000256" key="1">
    <source>
        <dbReference type="SAM" id="SignalP"/>
    </source>
</evidence>
<dbReference type="Proteomes" id="UP000001918">
    <property type="component" value="Chromosome"/>
</dbReference>
<dbReference type="OrthoDB" id="3474403at2"/>
<reference evidence="2 3" key="1">
    <citation type="journal article" date="2011" name="Stand. Genomic Sci.">
        <title>Complete genome sequence of Thermomonospora curvata type strain (B9).</title>
        <authorList>
            <person name="Chertkov O."/>
            <person name="Sikorski J."/>
            <person name="Nolan M."/>
            <person name="Lapidus A."/>
            <person name="Lucas S."/>
            <person name="Del Rio T.G."/>
            <person name="Tice H."/>
            <person name="Cheng J.F."/>
            <person name="Goodwin L."/>
            <person name="Pitluck S."/>
            <person name="Liolios K."/>
            <person name="Ivanova N."/>
            <person name="Mavromatis K."/>
            <person name="Mikhailova N."/>
            <person name="Ovchinnikova G."/>
            <person name="Pati A."/>
            <person name="Chen A."/>
            <person name="Palaniappan K."/>
            <person name="Djao O.D."/>
            <person name="Land M."/>
            <person name="Hauser L."/>
            <person name="Chang Y.J."/>
            <person name="Jeffries C.D."/>
            <person name="Brettin T."/>
            <person name="Han C."/>
            <person name="Detter J.C."/>
            <person name="Rohde M."/>
            <person name="Goker M."/>
            <person name="Woyke T."/>
            <person name="Bristow J."/>
            <person name="Eisen J.A."/>
            <person name="Markowitz V."/>
            <person name="Hugenholtz P."/>
            <person name="Klenk H.P."/>
            <person name="Kyrpides N.C."/>
        </authorList>
    </citation>
    <scope>NUCLEOTIDE SEQUENCE [LARGE SCALE GENOMIC DNA]</scope>
    <source>
        <strain evidence="3">ATCC 19995 / DSM 43183 / JCM 3096 / KCTC 9072 / NBRC 15933 / NCIMB 10081 / Henssen B9</strain>
    </source>
</reference>
<keyword evidence="3" id="KW-1185">Reference proteome</keyword>
<dbReference type="HOGENOM" id="CLU_1174978_0_0_11"/>
<sequence length="211" mass="20873">MAHARRVITVGAAAAAALAMMVPPASASTTISVYPSGTPYSGGVKAELLGTATITSSLGSATCNESVMNGTINSDGSNLTITSASFSNSGGNCTGIISSAITTENLPWTGGNATYNPVAGGRDGTVTIANFRAKATLILGITCTYGGNLTANAYNPNNPNRPVPGVNEAQVSVSGATINKVSGGILCPSSATVSATYKLTTSSGQSLQMGS</sequence>
<dbReference type="AlphaFoldDB" id="D1A9S6"/>
<name>D1A9S6_THECD</name>
<dbReference type="EMBL" id="CP001738">
    <property type="protein sequence ID" value="ACY98762.1"/>
    <property type="molecule type" value="Genomic_DNA"/>
</dbReference>
<protein>
    <recommendedName>
        <fullName evidence="4">Tat pathway signal sequence domain protein</fullName>
    </recommendedName>
</protein>
<dbReference type="KEGG" id="tcu:Tcur_3223"/>
<feature type="chain" id="PRO_5003019631" description="Tat pathway signal sequence domain protein" evidence="1">
    <location>
        <begin position="28"/>
        <end position="211"/>
    </location>
</feature>
<proteinExistence type="predicted"/>
<dbReference type="RefSeq" id="WP_012853546.1">
    <property type="nucleotide sequence ID" value="NC_013510.1"/>
</dbReference>
<organism evidence="2 3">
    <name type="scientific">Thermomonospora curvata (strain ATCC 19995 / DSM 43183 / JCM 3096 / KCTC 9072 / NBRC 15933 / NCIMB 10081 / Henssen B9)</name>
    <dbReference type="NCBI Taxonomy" id="471852"/>
    <lineage>
        <taxon>Bacteria</taxon>
        <taxon>Bacillati</taxon>
        <taxon>Actinomycetota</taxon>
        <taxon>Actinomycetes</taxon>
        <taxon>Streptosporangiales</taxon>
        <taxon>Thermomonosporaceae</taxon>
        <taxon>Thermomonospora</taxon>
    </lineage>
</organism>